<name>A0A176T5V9_9FLAO</name>
<evidence type="ECO:0000313" key="6">
    <source>
        <dbReference type="Proteomes" id="UP000076923"/>
    </source>
</evidence>
<dbReference type="InterPro" id="IPR011990">
    <property type="entry name" value="TPR-like_helical_dom_sf"/>
</dbReference>
<keyword evidence="1" id="KW-0732">Signal</keyword>
<keyword evidence="6" id="KW-1185">Reference proteome</keyword>
<dbReference type="Pfam" id="PF13174">
    <property type="entry name" value="TPR_6"/>
    <property type="match status" value="1"/>
</dbReference>
<evidence type="ECO:0000259" key="3">
    <source>
        <dbReference type="Pfam" id="PF09699"/>
    </source>
</evidence>
<dbReference type="Pfam" id="PF13181">
    <property type="entry name" value="TPR_8"/>
    <property type="match status" value="1"/>
</dbReference>
<dbReference type="InterPro" id="IPR016024">
    <property type="entry name" value="ARM-type_fold"/>
</dbReference>
<dbReference type="PANTHER" id="PTHR35038">
    <property type="entry name" value="DISSIMILATORY SULFITE REDUCTASE SIRA"/>
    <property type="match status" value="1"/>
</dbReference>
<dbReference type="Gene3D" id="1.25.10.10">
    <property type="entry name" value="Leucine-rich Repeat Variant"/>
    <property type="match status" value="1"/>
</dbReference>
<dbReference type="PANTHER" id="PTHR35038:SF8">
    <property type="entry name" value="C-TYPE POLYHEME CYTOCHROME OMCC"/>
    <property type="match status" value="1"/>
</dbReference>
<reference evidence="5 6" key="1">
    <citation type="submission" date="2016-02" db="EMBL/GenBank/DDBJ databases">
        <title>Draft genome sequence of Polaribacter atrinae KACC17473.</title>
        <authorList>
            <person name="Shin S.-K."/>
            <person name="Yi H."/>
        </authorList>
    </citation>
    <scope>NUCLEOTIDE SEQUENCE [LARGE SCALE GENOMIC DNA]</scope>
    <source>
        <strain evidence="5 6">KACC 17473</strain>
    </source>
</reference>
<dbReference type="SUPFAM" id="SSF48695">
    <property type="entry name" value="Multiheme cytochromes"/>
    <property type="match status" value="1"/>
</dbReference>
<dbReference type="InterPro" id="IPR010177">
    <property type="entry name" value="Paired_CXXCH_1"/>
</dbReference>
<dbReference type="InterPro" id="IPR011989">
    <property type="entry name" value="ARM-like"/>
</dbReference>
<dbReference type="SUPFAM" id="SSF48452">
    <property type="entry name" value="TPR-like"/>
    <property type="match status" value="1"/>
</dbReference>
<dbReference type="GO" id="GO:0016491">
    <property type="term" value="F:oxidoreductase activity"/>
    <property type="evidence" value="ECO:0007669"/>
    <property type="project" value="TreeGrafter"/>
</dbReference>
<gene>
    <name evidence="5" type="ORF">LPB303_13990</name>
</gene>
<proteinExistence type="predicted"/>
<keyword evidence="2" id="KW-0802">TPR repeat</keyword>
<evidence type="ECO:0000256" key="2">
    <source>
        <dbReference type="PROSITE-ProRule" id="PRU00339"/>
    </source>
</evidence>
<dbReference type="Proteomes" id="UP000076923">
    <property type="component" value="Unassembled WGS sequence"/>
</dbReference>
<dbReference type="EMBL" id="LVWE01000057">
    <property type="protein sequence ID" value="OAD43031.1"/>
    <property type="molecule type" value="Genomic_DNA"/>
</dbReference>
<evidence type="ECO:0000259" key="4">
    <source>
        <dbReference type="Pfam" id="PF13435"/>
    </source>
</evidence>
<dbReference type="AlphaFoldDB" id="A0A176T5V9"/>
<dbReference type="Gene3D" id="1.25.40.10">
    <property type="entry name" value="Tetratricopeptide repeat domain"/>
    <property type="match status" value="1"/>
</dbReference>
<evidence type="ECO:0000256" key="1">
    <source>
        <dbReference type="ARBA" id="ARBA00022729"/>
    </source>
</evidence>
<organism evidence="5 6">
    <name type="scientific">Polaribacter atrinae</name>
    <dbReference type="NCBI Taxonomy" id="1333662"/>
    <lineage>
        <taxon>Bacteria</taxon>
        <taxon>Pseudomonadati</taxon>
        <taxon>Bacteroidota</taxon>
        <taxon>Flavobacteriia</taxon>
        <taxon>Flavobacteriales</taxon>
        <taxon>Flavobacteriaceae</taxon>
    </lineage>
</organism>
<dbReference type="SMART" id="SM00028">
    <property type="entry name" value="TPR"/>
    <property type="match status" value="5"/>
</dbReference>
<evidence type="ECO:0000313" key="5">
    <source>
        <dbReference type="EMBL" id="OAD43031.1"/>
    </source>
</evidence>
<feature type="domain" description="Doubled CXXCH motif" evidence="3">
    <location>
        <begin position="315"/>
        <end position="342"/>
    </location>
</feature>
<dbReference type="InterPro" id="IPR051829">
    <property type="entry name" value="Multiheme_Cytochr_ET"/>
</dbReference>
<feature type="repeat" description="TPR" evidence="2">
    <location>
        <begin position="596"/>
        <end position="629"/>
    </location>
</feature>
<dbReference type="OrthoDB" id="9814800at2"/>
<feature type="domain" description="Cytochrome c-552/4" evidence="4">
    <location>
        <begin position="179"/>
        <end position="217"/>
    </location>
</feature>
<feature type="domain" description="Cytochrome c-552/4" evidence="4">
    <location>
        <begin position="49"/>
        <end position="75"/>
    </location>
</feature>
<dbReference type="Pfam" id="PF14559">
    <property type="entry name" value="TPR_19"/>
    <property type="match status" value="1"/>
</dbReference>
<dbReference type="InterPro" id="IPR019734">
    <property type="entry name" value="TPR_rpt"/>
</dbReference>
<dbReference type="Pfam" id="PF13435">
    <property type="entry name" value="Cytochrome_C554"/>
    <property type="match status" value="2"/>
</dbReference>
<dbReference type="Gene3D" id="1.10.1130.10">
    <property type="entry name" value="Flavocytochrome C3, Chain A"/>
    <property type="match status" value="3"/>
</dbReference>
<dbReference type="Pfam" id="PF09699">
    <property type="entry name" value="Paired_CXXCH_1"/>
    <property type="match status" value="1"/>
</dbReference>
<dbReference type="SUPFAM" id="SSF48371">
    <property type="entry name" value="ARM repeat"/>
    <property type="match status" value="1"/>
</dbReference>
<accession>A0A176T5V9</accession>
<comment type="caution">
    <text evidence="5">The sequence shown here is derived from an EMBL/GenBank/DDBJ whole genome shotgun (WGS) entry which is preliminary data.</text>
</comment>
<protein>
    <submittedName>
        <fullName evidence="5">Uncharacterized protein</fullName>
    </submittedName>
</protein>
<dbReference type="InterPro" id="IPR036280">
    <property type="entry name" value="Multihaem_cyt_sf"/>
</dbReference>
<dbReference type="PROSITE" id="PS50005">
    <property type="entry name" value="TPR"/>
    <property type="match status" value="2"/>
</dbReference>
<sequence length="741" mass="85541">MNSLLVFILFILFFISCDKKDEYKAVIDDSSVFLSGKMIPDDHFLGDQKCKECHQDQFKKWEGSHHDKAMDLADSISILGDFNDQTFTSQGVTSHFYKKGKDFYVNTDGPDGKNHDYKIIYTFGITPLQQYIVQFPDGHYQCLRTAWDSVEHKWFDLYPDFKVVHSEWLHWSRGGLNWNNMCSDCHSTNVRKNYDEKTHSYNTEFAIINVNCEACHGPGKEHVADVDKLGEDYMDSGTFQMTIETGPKELVDQCARCHMRREQFSEFFNFEGTMLDHYYPQLLEAPLYQADGQILDEDYVYGSFTQSKMYQNDVTCTDCHDAHSLKLKFDGNKLCAQCHVPEKYDTPTHHFHEQNTDGAKCINCHMTGRFYMGNDFRRDHSFRVPRPDLSVKYGNPNACSGCHTDKDDVWAAENFTKLFGEVDSIHYSEKLAPGITMQPNGHEGLIELMHDKHQPEIVRASATKVLSNYNAQNFVQDYITLLNDESALVRGASVDVLSGINTTDYNAYFLPLLEDPKRSVRVKAFYGLGGLAEAEVPEVYKESYQKVKKEFWLHLDTNADFVGIRMKKGDYFLKQGNLEKAIEYFETAQAIDVLNNQIRINLATLYYNINDYKKAEEAFKTVIEQEPEYGPVYYSLALMYAELNREDEAIEQLKIAMVKMPDNIRVYYNLGLLYDKKQDFKNGEKALVSGLKVDATNEGLLYALAYLYSKSDQKVKAKNIVQRLIDLYPNNQQYRNFLNQL</sequence>
<dbReference type="InterPro" id="IPR023155">
    <property type="entry name" value="Cyt_c-552/4"/>
</dbReference>
<feature type="repeat" description="TPR" evidence="2">
    <location>
        <begin position="630"/>
        <end position="663"/>
    </location>
</feature>
<dbReference type="STRING" id="1333662.LPB303_13990"/>